<dbReference type="Proteomes" id="UP000746595">
    <property type="component" value="Unassembled WGS sequence"/>
</dbReference>
<evidence type="ECO:0000313" key="3">
    <source>
        <dbReference type="Proteomes" id="UP000746595"/>
    </source>
</evidence>
<dbReference type="EMBL" id="JAAWVT010000006">
    <property type="protein sequence ID" value="NKG21580.1"/>
    <property type="molecule type" value="Genomic_DNA"/>
</dbReference>
<organism evidence="2 3">
    <name type="scientific">Paeniglutamicibacter terrestris</name>
    <dbReference type="NCBI Taxonomy" id="2723403"/>
    <lineage>
        <taxon>Bacteria</taxon>
        <taxon>Bacillati</taxon>
        <taxon>Actinomycetota</taxon>
        <taxon>Actinomycetes</taxon>
        <taxon>Micrococcales</taxon>
        <taxon>Micrococcaceae</taxon>
        <taxon>Paeniglutamicibacter</taxon>
    </lineage>
</organism>
<feature type="transmembrane region" description="Helical" evidence="1">
    <location>
        <begin position="44"/>
        <end position="67"/>
    </location>
</feature>
<gene>
    <name evidence="2" type="ORF">HED64_12805</name>
</gene>
<accession>A0ABX1G5P2</accession>
<proteinExistence type="predicted"/>
<keyword evidence="1" id="KW-0472">Membrane</keyword>
<comment type="caution">
    <text evidence="2">The sequence shown here is derived from an EMBL/GenBank/DDBJ whole genome shotgun (WGS) entry which is preliminary data.</text>
</comment>
<reference evidence="2 3" key="1">
    <citation type="submission" date="2020-04" db="EMBL/GenBank/DDBJ databases">
        <title>Paeniglutamicibacter sp. ANT13_2, a novel actinomycete isolated from sediment in Antarctica.</title>
        <authorList>
            <person name="Sakdapetsiri C."/>
            <person name="Pinyakong O."/>
        </authorList>
    </citation>
    <scope>NUCLEOTIDE SEQUENCE [LARGE SCALE GENOMIC DNA]</scope>
    <source>
        <strain evidence="2 3">ANT13_2</strain>
    </source>
</reference>
<protein>
    <recommendedName>
        <fullName evidence="4">Multidrug ABC transporter ATPase</fullName>
    </recommendedName>
</protein>
<keyword evidence="1" id="KW-0812">Transmembrane</keyword>
<evidence type="ECO:0000256" key="1">
    <source>
        <dbReference type="SAM" id="Phobius"/>
    </source>
</evidence>
<sequence length="76" mass="8168">MNTPATTPPAQRILTLLAGAIATISLATLVIILIQYVMHVSPTPALLAVSLYGLPIAFILLMVILVLNFRQRRGSN</sequence>
<evidence type="ECO:0008006" key="4">
    <source>
        <dbReference type="Google" id="ProtNLM"/>
    </source>
</evidence>
<name>A0ABX1G5P2_9MICC</name>
<feature type="transmembrane region" description="Helical" evidence="1">
    <location>
        <begin position="12"/>
        <end position="38"/>
    </location>
</feature>
<dbReference type="RefSeq" id="WP_168152391.1">
    <property type="nucleotide sequence ID" value="NZ_JAAWVT010000006.1"/>
</dbReference>
<evidence type="ECO:0000313" key="2">
    <source>
        <dbReference type="EMBL" id="NKG21580.1"/>
    </source>
</evidence>
<keyword evidence="1" id="KW-1133">Transmembrane helix</keyword>
<keyword evidence="3" id="KW-1185">Reference proteome</keyword>